<evidence type="ECO:0000313" key="1">
    <source>
        <dbReference type="EMBL" id="SEL96910.1"/>
    </source>
</evidence>
<dbReference type="STRING" id="1036779.SAMN04515666_106295"/>
<evidence type="ECO:0000313" key="2">
    <source>
        <dbReference type="Proteomes" id="UP000199664"/>
    </source>
</evidence>
<dbReference type="EMBL" id="FOAN01000006">
    <property type="protein sequence ID" value="SEL96910.1"/>
    <property type="molecule type" value="Genomic_DNA"/>
</dbReference>
<dbReference type="AlphaFoldDB" id="A0A1H7UIL9"/>
<reference evidence="2" key="1">
    <citation type="submission" date="2016-10" db="EMBL/GenBank/DDBJ databases">
        <authorList>
            <person name="Varghese N."/>
            <person name="Submissions S."/>
        </authorList>
    </citation>
    <scope>NUCLEOTIDE SEQUENCE [LARGE SCALE GENOMIC DNA]</scope>
    <source>
        <strain evidence="2">LMG 26383,CCUG 61248,R- 45681</strain>
    </source>
</reference>
<gene>
    <name evidence="1" type="ORF">SAMN04515666_106295</name>
</gene>
<dbReference type="Proteomes" id="UP000199664">
    <property type="component" value="Unassembled WGS sequence"/>
</dbReference>
<keyword evidence="2" id="KW-1185">Reference proteome</keyword>
<sequence>MIEMKSNEAITQDHASEHLAKLAFMANQIGDFFKSYPEAEAIASIADHINQFWTKRMREEFRTGFERDASALSPLVRQVRDKVRPAPAA</sequence>
<organism evidence="1 2">
    <name type="scientific">Bosea lupini</name>
    <dbReference type="NCBI Taxonomy" id="1036779"/>
    <lineage>
        <taxon>Bacteria</taxon>
        <taxon>Pseudomonadati</taxon>
        <taxon>Pseudomonadota</taxon>
        <taxon>Alphaproteobacteria</taxon>
        <taxon>Hyphomicrobiales</taxon>
        <taxon>Boseaceae</taxon>
        <taxon>Bosea</taxon>
    </lineage>
</organism>
<dbReference type="RefSeq" id="WP_244543915.1">
    <property type="nucleotide sequence ID" value="NZ_FOAN01000006.1"/>
</dbReference>
<protein>
    <submittedName>
        <fullName evidence="1">Formate dehydrogenase subunit delta</fullName>
    </submittedName>
</protein>
<name>A0A1H7UIL9_9HYPH</name>
<dbReference type="Pfam" id="PF11390">
    <property type="entry name" value="FdsD"/>
    <property type="match status" value="1"/>
</dbReference>
<dbReference type="InterPro" id="IPR021074">
    <property type="entry name" value="Formate_DH_dsu"/>
</dbReference>
<accession>A0A1H7UIL9</accession>
<proteinExistence type="predicted"/>